<dbReference type="Pfam" id="PF08459">
    <property type="entry name" value="UvrC_RNaseH_dom"/>
    <property type="match status" value="1"/>
</dbReference>
<dbReference type="PANTHER" id="PTHR30562">
    <property type="entry name" value="UVRC/OXIDOREDUCTASE"/>
    <property type="match status" value="1"/>
</dbReference>
<protein>
    <recommendedName>
        <fullName evidence="10">Excinuclease ABC subunit C</fullName>
    </recommendedName>
</protein>
<dbReference type="GO" id="GO:0009380">
    <property type="term" value="C:excinuclease repair complex"/>
    <property type="evidence" value="ECO:0007669"/>
    <property type="project" value="TreeGrafter"/>
</dbReference>
<dbReference type="AlphaFoldDB" id="A0A1F5SE08"/>
<dbReference type="SUPFAM" id="SSF82771">
    <property type="entry name" value="GIY-YIG endonuclease"/>
    <property type="match status" value="1"/>
</dbReference>
<evidence type="ECO:0000256" key="4">
    <source>
        <dbReference type="ARBA" id="ARBA00022881"/>
    </source>
</evidence>
<evidence type="ECO:0008006" key="10">
    <source>
        <dbReference type="Google" id="ProtNLM"/>
    </source>
</evidence>
<evidence type="ECO:0000259" key="7">
    <source>
        <dbReference type="PROSITE" id="PS50165"/>
    </source>
</evidence>
<evidence type="ECO:0000313" key="8">
    <source>
        <dbReference type="EMBL" id="OGF24683.1"/>
    </source>
</evidence>
<dbReference type="InterPro" id="IPR001162">
    <property type="entry name" value="UvrC_RNase_H_dom"/>
</dbReference>
<dbReference type="Proteomes" id="UP000178783">
    <property type="component" value="Unassembled WGS sequence"/>
</dbReference>
<comment type="caution">
    <text evidence="8">The sequence shown here is derived from an EMBL/GenBank/DDBJ whole genome shotgun (WGS) entry which is preliminary data.</text>
</comment>
<keyword evidence="5" id="KW-0234">DNA repair</keyword>
<dbReference type="InterPro" id="IPR000305">
    <property type="entry name" value="GIY-YIG_endonuc"/>
</dbReference>
<evidence type="ECO:0000313" key="9">
    <source>
        <dbReference type="Proteomes" id="UP000178783"/>
    </source>
</evidence>
<keyword evidence="4" id="KW-0267">Excision nuclease</keyword>
<dbReference type="EMBL" id="MFFW01000002">
    <property type="protein sequence ID" value="OGF24683.1"/>
    <property type="molecule type" value="Genomic_DNA"/>
</dbReference>
<sequence>MQNANINMSLEQVKKFNIPTTPGCYQFYNGRGEIIYIGKAANLKSRILSYWRASANHAPAKNKMLQEIKKIAWLVADSEIEALLLEANLIKKHQPYYNVLLRDDKRFAYIKISTEDEIPGVFITRRIDKSGKYFGPFISSLAARETIRAIRKIWPYCNMKQTQKRPCFYYQIGRCLGICAGKVSRQEYMRLVIKPLILFLEGKKGKIITNYQSRITNLEKNNDDGASNGELARLKFELKNMKQALDHARVLSVGEKYANDVVELAKLLNLPKVPARIEGYDIANIFGREAVGSMVVFSSGEPDKNEYRKFKIKIGQGRANDVGMLEEVLERRFRHSSPPDKGELEGVLWRKNNPLSSPLIRGENWPLPDLIIVDGGKVHLNASLRVLKKQKLEIAAIAISKGLGLRSSAAPDKLFFPGESKPLELPLASPALHLIKRARDEAHRFAIGYHRRLRSREKFK</sequence>
<feature type="domain" description="UvrC family homology region profile" evidence="7">
    <location>
        <begin position="234"/>
        <end position="387"/>
    </location>
</feature>
<evidence type="ECO:0000256" key="1">
    <source>
        <dbReference type="ARBA" id="ARBA00022490"/>
    </source>
</evidence>
<dbReference type="Gene3D" id="3.30.420.340">
    <property type="entry name" value="UvrC, RNAse H endonuclease domain"/>
    <property type="match status" value="1"/>
</dbReference>
<dbReference type="FunFam" id="3.40.1440.10:FF:000001">
    <property type="entry name" value="UvrABC system protein C"/>
    <property type="match status" value="1"/>
</dbReference>
<keyword evidence="2" id="KW-0227">DNA damage</keyword>
<keyword evidence="3" id="KW-0228">DNA excision</keyword>
<dbReference type="PANTHER" id="PTHR30562:SF1">
    <property type="entry name" value="UVRABC SYSTEM PROTEIN C"/>
    <property type="match status" value="1"/>
</dbReference>
<dbReference type="InterPro" id="IPR047296">
    <property type="entry name" value="GIY-YIG_UvrC_Cho"/>
</dbReference>
<dbReference type="PROSITE" id="PS50164">
    <property type="entry name" value="GIY_YIG"/>
    <property type="match status" value="1"/>
</dbReference>
<evidence type="ECO:0000256" key="3">
    <source>
        <dbReference type="ARBA" id="ARBA00022769"/>
    </source>
</evidence>
<evidence type="ECO:0000256" key="2">
    <source>
        <dbReference type="ARBA" id="ARBA00022763"/>
    </source>
</evidence>
<dbReference type="InterPro" id="IPR050066">
    <property type="entry name" value="UvrABC_protein_C"/>
</dbReference>
<dbReference type="GO" id="GO:0009381">
    <property type="term" value="F:excinuclease ABC activity"/>
    <property type="evidence" value="ECO:0007669"/>
    <property type="project" value="InterPro"/>
</dbReference>
<evidence type="ECO:0000259" key="6">
    <source>
        <dbReference type="PROSITE" id="PS50164"/>
    </source>
</evidence>
<evidence type="ECO:0000256" key="5">
    <source>
        <dbReference type="ARBA" id="ARBA00023204"/>
    </source>
</evidence>
<dbReference type="InterPro" id="IPR038476">
    <property type="entry name" value="UvrC_RNase_H_dom_sf"/>
</dbReference>
<dbReference type="SMART" id="SM00465">
    <property type="entry name" value="GIYc"/>
    <property type="match status" value="1"/>
</dbReference>
<dbReference type="PROSITE" id="PS50165">
    <property type="entry name" value="UVRC"/>
    <property type="match status" value="1"/>
</dbReference>
<feature type="domain" description="GIY-YIG" evidence="6">
    <location>
        <begin position="20"/>
        <end position="99"/>
    </location>
</feature>
<dbReference type="InterPro" id="IPR035901">
    <property type="entry name" value="GIY-YIG_endonuc_sf"/>
</dbReference>
<dbReference type="Pfam" id="PF01541">
    <property type="entry name" value="GIY-YIG"/>
    <property type="match status" value="1"/>
</dbReference>
<dbReference type="Gene3D" id="3.40.1440.10">
    <property type="entry name" value="GIY-YIG endonuclease"/>
    <property type="match status" value="1"/>
</dbReference>
<dbReference type="STRING" id="1797989.A3H66_02655"/>
<proteinExistence type="predicted"/>
<name>A0A1F5SE08_9BACT</name>
<reference evidence="8 9" key="1">
    <citation type="journal article" date="2016" name="Nat. Commun.">
        <title>Thousands of microbial genomes shed light on interconnected biogeochemical processes in an aquifer system.</title>
        <authorList>
            <person name="Anantharaman K."/>
            <person name="Brown C.T."/>
            <person name="Hug L.A."/>
            <person name="Sharon I."/>
            <person name="Castelle C.J."/>
            <person name="Probst A.J."/>
            <person name="Thomas B.C."/>
            <person name="Singh A."/>
            <person name="Wilkins M.J."/>
            <person name="Karaoz U."/>
            <person name="Brodie E.L."/>
            <person name="Williams K.H."/>
            <person name="Hubbard S.S."/>
            <person name="Banfield J.F."/>
        </authorList>
    </citation>
    <scope>NUCLEOTIDE SEQUENCE [LARGE SCALE GENOMIC DNA]</scope>
</reference>
<organism evidence="8 9">
    <name type="scientific">Candidatus Falkowbacteria bacterium RIFCSPLOWO2_02_FULL_45_21</name>
    <dbReference type="NCBI Taxonomy" id="1797989"/>
    <lineage>
        <taxon>Bacteria</taxon>
        <taxon>Candidatus Falkowiibacteriota</taxon>
    </lineage>
</organism>
<gene>
    <name evidence="8" type="ORF">A3H66_02655</name>
</gene>
<dbReference type="GO" id="GO:0006289">
    <property type="term" value="P:nucleotide-excision repair"/>
    <property type="evidence" value="ECO:0007669"/>
    <property type="project" value="InterPro"/>
</dbReference>
<dbReference type="CDD" id="cd10434">
    <property type="entry name" value="GIY-YIG_UvrC_Cho"/>
    <property type="match status" value="1"/>
</dbReference>
<accession>A0A1F5SE08</accession>
<keyword evidence="1" id="KW-0963">Cytoplasm</keyword>